<dbReference type="SUPFAM" id="SSF101386">
    <property type="entry name" value="all-alpha NTP pyrophosphatases"/>
    <property type="match status" value="1"/>
</dbReference>
<dbReference type="RefSeq" id="WP_021168115.1">
    <property type="nucleotide sequence ID" value="NZ_CTRP01000012.1"/>
</dbReference>
<reference evidence="2" key="1">
    <citation type="submission" date="2015-03" db="EMBL/GenBank/DDBJ databases">
        <authorList>
            <person name="Nijsse Bart"/>
        </authorList>
    </citation>
    <scope>NUCLEOTIDE SEQUENCE [LARGE SCALE GENOMIC DNA]</scope>
</reference>
<proteinExistence type="predicted"/>
<evidence type="ECO:0000313" key="2">
    <source>
        <dbReference type="Proteomes" id="UP000049855"/>
    </source>
</evidence>
<evidence type="ECO:0008006" key="3">
    <source>
        <dbReference type="Google" id="ProtNLM"/>
    </source>
</evidence>
<organism evidence="1 2">
    <name type="scientific">Sporomusa ovata</name>
    <dbReference type="NCBI Taxonomy" id="2378"/>
    <lineage>
        <taxon>Bacteria</taxon>
        <taxon>Bacillati</taxon>
        <taxon>Bacillota</taxon>
        <taxon>Negativicutes</taxon>
        <taxon>Selenomonadales</taxon>
        <taxon>Sporomusaceae</taxon>
        <taxon>Sporomusa</taxon>
    </lineage>
</organism>
<dbReference type="InterPro" id="IPR021130">
    <property type="entry name" value="PRib-ATP_PPHydrolase-like"/>
</dbReference>
<dbReference type="Pfam" id="PF01503">
    <property type="entry name" value="PRA-PH"/>
    <property type="match status" value="1"/>
</dbReference>
<dbReference type="Gene3D" id="1.10.287.1080">
    <property type="entry name" value="MazG-like"/>
    <property type="match status" value="1"/>
</dbReference>
<dbReference type="Proteomes" id="UP000049855">
    <property type="component" value="Unassembled WGS sequence"/>
</dbReference>
<name>A0A0U1L0X5_9FIRM</name>
<protein>
    <recommendedName>
        <fullName evidence="3">NTP pyrophosphohydrolase MazG putative catalytic core domain-containing protein</fullName>
    </recommendedName>
</protein>
<gene>
    <name evidence="1" type="ORF">SpAn4DRAFT_2562</name>
</gene>
<dbReference type="EMBL" id="CTRP01000012">
    <property type="protein sequence ID" value="CQR73330.1"/>
    <property type="molecule type" value="Genomic_DNA"/>
</dbReference>
<evidence type="ECO:0000313" key="1">
    <source>
        <dbReference type="EMBL" id="CQR73330.1"/>
    </source>
</evidence>
<keyword evidence="2" id="KW-1185">Reference proteome</keyword>
<sequence>MNISLEPVTVPENWTLLNQLEKVREESSEVLEAMVDDDPQHVIYELWDTIQASVTMLDMFERQGWDIRKQLKLMKRNNKLLGRYAEKIGDSA</sequence>
<dbReference type="AlphaFoldDB" id="A0A0U1L0X5"/>
<accession>A0A0U1L0X5</accession>